<dbReference type="OrthoDB" id="4045at2"/>
<evidence type="ECO:0000256" key="3">
    <source>
        <dbReference type="ARBA" id="ARBA00022692"/>
    </source>
</evidence>
<dbReference type="Pfam" id="PF01618">
    <property type="entry name" value="MotA_ExbB"/>
    <property type="match status" value="1"/>
</dbReference>
<evidence type="ECO:0000256" key="7">
    <source>
        <dbReference type="SAM" id="Phobius"/>
    </source>
</evidence>
<dbReference type="PANTHER" id="PTHR30625:SF11">
    <property type="entry name" value="MOTA_TOLQ_EXBB PROTON CHANNEL DOMAIN-CONTAINING PROTEIN"/>
    <property type="match status" value="1"/>
</dbReference>
<keyword evidence="5 7" id="KW-0472">Membrane</keyword>
<dbReference type="GO" id="GO:0005886">
    <property type="term" value="C:plasma membrane"/>
    <property type="evidence" value="ECO:0007669"/>
    <property type="project" value="UniProtKB-SubCell"/>
</dbReference>
<dbReference type="Proteomes" id="UP000231259">
    <property type="component" value="Unassembled WGS sequence"/>
</dbReference>
<gene>
    <name evidence="9" type="ORF">P775_13640</name>
</gene>
<organism evidence="9 10">
    <name type="scientific">Puniceibacterium antarcticum</name>
    <dbReference type="NCBI Taxonomy" id="1206336"/>
    <lineage>
        <taxon>Bacteria</taxon>
        <taxon>Pseudomonadati</taxon>
        <taxon>Pseudomonadota</taxon>
        <taxon>Alphaproteobacteria</taxon>
        <taxon>Rhodobacterales</taxon>
        <taxon>Paracoccaceae</taxon>
        <taxon>Puniceibacterium</taxon>
    </lineage>
</organism>
<dbReference type="InterPro" id="IPR002898">
    <property type="entry name" value="MotA_ExbB_proton_chnl"/>
</dbReference>
<comment type="similarity">
    <text evidence="6">Belongs to the exbB/tolQ family.</text>
</comment>
<dbReference type="PANTHER" id="PTHR30625">
    <property type="entry name" value="PROTEIN TOLQ"/>
    <property type="match status" value="1"/>
</dbReference>
<evidence type="ECO:0000256" key="4">
    <source>
        <dbReference type="ARBA" id="ARBA00022989"/>
    </source>
</evidence>
<keyword evidence="3 7" id="KW-0812">Transmembrane</keyword>
<keyword evidence="10" id="KW-1185">Reference proteome</keyword>
<evidence type="ECO:0000259" key="8">
    <source>
        <dbReference type="Pfam" id="PF01618"/>
    </source>
</evidence>
<accession>A0A2G8RDR5</accession>
<comment type="subcellular location">
    <subcellularLocation>
        <location evidence="1">Cell membrane</location>
        <topology evidence="1">Multi-pass membrane protein</topology>
    </subcellularLocation>
    <subcellularLocation>
        <location evidence="6">Membrane</location>
        <topology evidence="6">Multi-pass membrane protein</topology>
    </subcellularLocation>
</comment>
<feature type="transmembrane region" description="Helical" evidence="7">
    <location>
        <begin position="150"/>
        <end position="173"/>
    </location>
</feature>
<evidence type="ECO:0000256" key="2">
    <source>
        <dbReference type="ARBA" id="ARBA00022475"/>
    </source>
</evidence>
<keyword evidence="6" id="KW-0813">Transport</keyword>
<feature type="transmembrane region" description="Helical" evidence="7">
    <location>
        <begin position="12"/>
        <end position="35"/>
    </location>
</feature>
<comment type="caution">
    <text evidence="9">The sequence shown here is derived from an EMBL/GenBank/DDBJ whole genome shotgun (WGS) entry which is preliminary data.</text>
</comment>
<evidence type="ECO:0000256" key="6">
    <source>
        <dbReference type="RuleBase" id="RU004057"/>
    </source>
</evidence>
<dbReference type="EMBL" id="AWWI01000096">
    <property type="protein sequence ID" value="PIL19561.1"/>
    <property type="molecule type" value="Genomic_DNA"/>
</dbReference>
<keyword evidence="4 7" id="KW-1133">Transmembrane helix</keyword>
<dbReference type="AlphaFoldDB" id="A0A2G8RDR5"/>
<sequence length="211" mass="22760">MTQLFTLYQKIYALGGPVVLLLIAVSILTLTVVLCKIWQFAGVWVGRYKGLLESVAAWDPCEHSPARAALDRSRSYLPPVIAMAFKSNAEAAQRVEAESRFARLERGMRFLDSAAPLAPLMGLFGMISTFQAHHRAGAQVDPSIHAGGNFVALLTTAVGFAVAMPTALILSWFEGRMDAERVLALRAIPKILLAQVEGLPVESAKSAACHA</sequence>
<evidence type="ECO:0000313" key="10">
    <source>
        <dbReference type="Proteomes" id="UP000231259"/>
    </source>
</evidence>
<dbReference type="InterPro" id="IPR050790">
    <property type="entry name" value="ExbB/TolQ_transport"/>
</dbReference>
<protein>
    <recommendedName>
        <fullName evidence="8">MotA/TolQ/ExbB proton channel domain-containing protein</fullName>
    </recommendedName>
</protein>
<evidence type="ECO:0000313" key="9">
    <source>
        <dbReference type="EMBL" id="PIL19561.1"/>
    </source>
</evidence>
<keyword evidence="2" id="KW-1003">Cell membrane</keyword>
<dbReference type="RefSeq" id="WP_099911381.1">
    <property type="nucleotide sequence ID" value="NZ_AWWI01000096.1"/>
</dbReference>
<evidence type="ECO:0000256" key="1">
    <source>
        <dbReference type="ARBA" id="ARBA00004651"/>
    </source>
</evidence>
<keyword evidence="6" id="KW-0653">Protein transport</keyword>
<evidence type="ECO:0000256" key="5">
    <source>
        <dbReference type="ARBA" id="ARBA00023136"/>
    </source>
</evidence>
<proteinExistence type="inferred from homology"/>
<name>A0A2G8RDR5_9RHOB</name>
<feature type="domain" description="MotA/TolQ/ExbB proton channel" evidence="8">
    <location>
        <begin position="87"/>
        <end position="180"/>
    </location>
</feature>
<reference evidence="9 10" key="1">
    <citation type="submission" date="2013-09" db="EMBL/GenBank/DDBJ databases">
        <title>Genome sequencing of Phaeobacter antarcticus sp. nov. SM1211.</title>
        <authorList>
            <person name="Zhang X.-Y."/>
            <person name="Liu C."/>
            <person name="Chen X.-L."/>
            <person name="Xie B.-B."/>
            <person name="Qin Q.-L."/>
            <person name="Rong J.-C."/>
            <person name="Zhang Y.-Z."/>
        </authorList>
    </citation>
    <scope>NUCLEOTIDE SEQUENCE [LARGE SCALE GENOMIC DNA]</scope>
    <source>
        <strain evidence="9 10">SM1211</strain>
    </source>
</reference>
<dbReference type="GO" id="GO:0017038">
    <property type="term" value="P:protein import"/>
    <property type="evidence" value="ECO:0007669"/>
    <property type="project" value="TreeGrafter"/>
</dbReference>